<dbReference type="Pfam" id="PF08386">
    <property type="entry name" value="Abhydrolase_4"/>
    <property type="match status" value="1"/>
</dbReference>
<feature type="domain" description="Peptidase S33 tripeptidyl aminopeptidase-like C-terminal" evidence="1">
    <location>
        <begin position="90"/>
        <end position="179"/>
    </location>
</feature>
<dbReference type="Gene3D" id="3.40.50.1820">
    <property type="entry name" value="alpha/beta hydrolase"/>
    <property type="match status" value="1"/>
</dbReference>
<organism evidence="2 3">
    <name type="scientific">Actinoplanes auranticolor</name>
    <dbReference type="NCBI Taxonomy" id="47988"/>
    <lineage>
        <taxon>Bacteria</taxon>
        <taxon>Bacillati</taxon>
        <taxon>Actinomycetota</taxon>
        <taxon>Actinomycetes</taxon>
        <taxon>Micromonosporales</taxon>
        <taxon>Micromonosporaceae</taxon>
        <taxon>Actinoplanes</taxon>
    </lineage>
</organism>
<evidence type="ECO:0000313" key="2">
    <source>
        <dbReference type="EMBL" id="GIM66568.1"/>
    </source>
</evidence>
<gene>
    <name evidence="2" type="ORF">Aau02nite_23420</name>
</gene>
<dbReference type="EMBL" id="BOQL01000021">
    <property type="protein sequence ID" value="GIM66568.1"/>
    <property type="molecule type" value="Genomic_DNA"/>
</dbReference>
<dbReference type="Proteomes" id="UP000681340">
    <property type="component" value="Unassembled WGS sequence"/>
</dbReference>
<name>A0A919VI44_9ACTN</name>
<accession>A0A919VI44</accession>
<proteinExistence type="predicted"/>
<dbReference type="SUPFAM" id="SSF53474">
    <property type="entry name" value="alpha/beta-Hydrolases"/>
    <property type="match status" value="1"/>
</dbReference>
<comment type="caution">
    <text evidence="2">The sequence shown here is derived from an EMBL/GenBank/DDBJ whole genome shotgun (WGS) entry which is preliminary data.</text>
</comment>
<protein>
    <recommendedName>
        <fullName evidence="1">Peptidase S33 tripeptidyl aminopeptidase-like C-terminal domain-containing protein</fullName>
    </recommendedName>
</protein>
<dbReference type="InterPro" id="IPR013595">
    <property type="entry name" value="Pept_S33_TAP-like_C"/>
</dbReference>
<reference evidence="2" key="1">
    <citation type="submission" date="2021-03" db="EMBL/GenBank/DDBJ databases">
        <title>Whole genome shotgun sequence of Actinoplanes auranticolor NBRC 12245.</title>
        <authorList>
            <person name="Komaki H."/>
            <person name="Tamura T."/>
        </authorList>
    </citation>
    <scope>NUCLEOTIDE SEQUENCE</scope>
    <source>
        <strain evidence="2">NBRC 12245</strain>
    </source>
</reference>
<sequence>MTRSTTGRGIAAIPIGALARPDWPGFAAAVLSLSEGTRVPAAIPPISTAVFCNDWPVPLRDYTDYAELVRTAAAVAPDVRYGAGLLAVGTCLGWPTPVRNPIHTPRIHTPIPLLLLNALHDPRTGYEWASNVAAQLGRHGRLVTYEGWGHGAYRTTPCTTAAVDRYLVDLELPEKGARCAAPPRVPARS</sequence>
<dbReference type="InterPro" id="IPR029058">
    <property type="entry name" value="AB_hydrolase_fold"/>
</dbReference>
<evidence type="ECO:0000313" key="3">
    <source>
        <dbReference type="Proteomes" id="UP000681340"/>
    </source>
</evidence>
<evidence type="ECO:0000259" key="1">
    <source>
        <dbReference type="Pfam" id="PF08386"/>
    </source>
</evidence>
<keyword evidence="3" id="KW-1185">Reference proteome</keyword>
<dbReference type="AlphaFoldDB" id="A0A919VI44"/>